<evidence type="ECO:0000259" key="6">
    <source>
        <dbReference type="PROSITE" id="PS51192"/>
    </source>
</evidence>
<feature type="compositionally biased region" description="Polar residues" evidence="5">
    <location>
        <begin position="1091"/>
        <end position="1100"/>
    </location>
</feature>
<feature type="region of interest" description="Disordered" evidence="5">
    <location>
        <begin position="1091"/>
        <end position="1131"/>
    </location>
</feature>
<feature type="region of interest" description="Disordered" evidence="5">
    <location>
        <begin position="1143"/>
        <end position="1165"/>
    </location>
</feature>
<dbReference type="GO" id="GO:0006281">
    <property type="term" value="P:DNA repair"/>
    <property type="evidence" value="ECO:0007669"/>
    <property type="project" value="TreeGrafter"/>
</dbReference>
<feature type="region of interest" description="Disordered" evidence="5">
    <location>
        <begin position="982"/>
        <end position="1042"/>
    </location>
</feature>
<evidence type="ECO:0000256" key="5">
    <source>
        <dbReference type="SAM" id="MobiDB-lite"/>
    </source>
</evidence>
<dbReference type="InterPro" id="IPR014001">
    <property type="entry name" value="Helicase_ATP-bd"/>
</dbReference>
<reference evidence="8 9" key="1">
    <citation type="submission" date="2019-12" db="EMBL/GenBank/DDBJ databases">
        <authorList>
            <person name="Floudas D."/>
            <person name="Bentzer J."/>
            <person name="Ahren D."/>
            <person name="Johansson T."/>
            <person name="Persson P."/>
            <person name="Tunlid A."/>
        </authorList>
    </citation>
    <scope>NUCLEOTIDE SEQUENCE [LARGE SCALE GENOMIC DNA]</scope>
    <source>
        <strain evidence="8 9">CBS 102.39</strain>
    </source>
</reference>
<dbReference type="Pfam" id="PF00176">
    <property type="entry name" value="SNF2-rel_dom"/>
    <property type="match status" value="1"/>
</dbReference>
<organism evidence="8 9">
    <name type="scientific">Agrocybe pediades</name>
    <dbReference type="NCBI Taxonomy" id="84607"/>
    <lineage>
        <taxon>Eukaryota</taxon>
        <taxon>Fungi</taxon>
        <taxon>Dikarya</taxon>
        <taxon>Basidiomycota</taxon>
        <taxon>Agaricomycotina</taxon>
        <taxon>Agaricomycetes</taxon>
        <taxon>Agaricomycetidae</taxon>
        <taxon>Agaricales</taxon>
        <taxon>Agaricineae</taxon>
        <taxon>Strophariaceae</taxon>
        <taxon>Agrocybe</taxon>
    </lineage>
</organism>
<evidence type="ECO:0000256" key="2">
    <source>
        <dbReference type="ARBA" id="ARBA00022801"/>
    </source>
</evidence>
<dbReference type="Pfam" id="PF00271">
    <property type="entry name" value="Helicase_C"/>
    <property type="match status" value="1"/>
</dbReference>
<dbReference type="PROSITE" id="PS51192">
    <property type="entry name" value="HELICASE_ATP_BIND_1"/>
    <property type="match status" value="1"/>
</dbReference>
<dbReference type="PANTHER" id="PTHR45626">
    <property type="entry name" value="TRANSCRIPTION TERMINATION FACTOR 2-RELATED"/>
    <property type="match status" value="1"/>
</dbReference>
<evidence type="ECO:0000256" key="3">
    <source>
        <dbReference type="ARBA" id="ARBA00022840"/>
    </source>
</evidence>
<name>A0A8H4QHP2_9AGAR</name>
<dbReference type="SMART" id="SM00487">
    <property type="entry name" value="DEXDc"/>
    <property type="match status" value="1"/>
</dbReference>
<feature type="compositionally biased region" description="Polar residues" evidence="5">
    <location>
        <begin position="1247"/>
        <end position="1259"/>
    </location>
</feature>
<feature type="region of interest" description="Disordered" evidence="5">
    <location>
        <begin position="1179"/>
        <end position="1231"/>
    </location>
</feature>
<protein>
    <submittedName>
        <fullName evidence="8">Uncharacterized protein</fullName>
    </submittedName>
</protein>
<dbReference type="GO" id="GO:0005524">
    <property type="term" value="F:ATP binding"/>
    <property type="evidence" value="ECO:0007669"/>
    <property type="project" value="UniProtKB-KW"/>
</dbReference>
<dbReference type="InterPro" id="IPR027417">
    <property type="entry name" value="P-loop_NTPase"/>
</dbReference>
<evidence type="ECO:0000259" key="7">
    <source>
        <dbReference type="PROSITE" id="PS51194"/>
    </source>
</evidence>
<dbReference type="GO" id="GO:0016787">
    <property type="term" value="F:hydrolase activity"/>
    <property type="evidence" value="ECO:0007669"/>
    <property type="project" value="UniProtKB-KW"/>
</dbReference>
<feature type="compositionally biased region" description="Low complexity" evidence="5">
    <location>
        <begin position="1203"/>
        <end position="1217"/>
    </location>
</feature>
<keyword evidence="1" id="KW-0547">Nucleotide-binding</keyword>
<evidence type="ECO:0000256" key="4">
    <source>
        <dbReference type="SAM" id="Coils"/>
    </source>
</evidence>
<dbReference type="GO" id="GO:0008094">
    <property type="term" value="F:ATP-dependent activity, acting on DNA"/>
    <property type="evidence" value="ECO:0007669"/>
    <property type="project" value="TreeGrafter"/>
</dbReference>
<gene>
    <name evidence="8" type="ORF">D9613_006452</name>
</gene>
<dbReference type="InterPro" id="IPR000330">
    <property type="entry name" value="SNF2_N"/>
</dbReference>
<proteinExistence type="predicted"/>
<dbReference type="InterPro" id="IPR038718">
    <property type="entry name" value="SNF2-like_sf"/>
</dbReference>
<evidence type="ECO:0000313" key="8">
    <source>
        <dbReference type="EMBL" id="KAF4611118.1"/>
    </source>
</evidence>
<dbReference type="Gene3D" id="3.40.50.10810">
    <property type="entry name" value="Tandem AAA-ATPase domain"/>
    <property type="match status" value="1"/>
</dbReference>
<dbReference type="Gene3D" id="3.40.50.300">
    <property type="entry name" value="P-loop containing nucleotide triphosphate hydrolases"/>
    <property type="match status" value="1"/>
</dbReference>
<feature type="compositionally biased region" description="Basic and acidic residues" evidence="5">
    <location>
        <begin position="1030"/>
        <end position="1042"/>
    </location>
</feature>
<dbReference type="SMART" id="SM00490">
    <property type="entry name" value="HELICc"/>
    <property type="match status" value="1"/>
</dbReference>
<accession>A0A8H4QHP2</accession>
<keyword evidence="4" id="KW-0175">Coiled coil</keyword>
<comment type="caution">
    <text evidence="8">The sequence shown here is derived from an EMBL/GenBank/DDBJ whole genome shotgun (WGS) entry which is preliminary data.</text>
</comment>
<dbReference type="InterPro" id="IPR049730">
    <property type="entry name" value="SNF2/RAD54-like_C"/>
</dbReference>
<feature type="domain" description="Helicase ATP-binding" evidence="6">
    <location>
        <begin position="413"/>
        <end position="636"/>
    </location>
</feature>
<feature type="domain" description="Helicase C-terminal" evidence="7">
    <location>
        <begin position="821"/>
        <end position="980"/>
    </location>
</feature>
<evidence type="ECO:0000313" key="9">
    <source>
        <dbReference type="Proteomes" id="UP000521872"/>
    </source>
</evidence>
<sequence length="1355" mass="150420">MPSHTVSSALIKMFYAQEGAPWIFPVFQDITGVRHGLFPSDDALLPQPWTRATANDIQSYFQQYQNQRQEDDKIKFSATKRKAGTETVPGRPLWNDWVTSRYGKLWNIHTRISSLLSQHNLHPIQIMVANNLEKLPSNSSTYLFAVIDPIARDLLGEEALDSNGRLLHALRDPLSVLLQRQWENLKKQATRSKNRLEKYEAAAEKAFETLNREKLTKGNVNSVIRAVSQWKNLAEIFGTDEVLNKIKDMETELELLLEGLGGKVTVSRKAGTKALVKVSQHDLSALAKEEDIADILDCYEAFFSVKDDLPPPSGDFVDIKFGEKSNGSDPDPGVDEEANLTLGEVLINLGFGDKALPFNFNDYRHIGGLTPWDFETQEERAKFASGQGIEKFSLRYHQIAGVHAVIRKVFSEKPVPDHCGGMLVADEVGLGKTLEACTIIAFLCDLGVKQAKKLAIPPIIEKYPYLHGSSVVPSLPHLIVVPGTLISQWHHELKAAFQPGYVDILLYGQGLEQHEFFWSEQGLYQKTNHPPHCRIILASHSDFSTLYLSERGSRDLPWAHPARAPGYDQKIVKTLYSQRYLSVTFDEAQAVRNYGPRHSSALRLLEQAEVRLILTATPLQTSTKDIAAMGRLVGIPYFSSKDAYEAQQLDAAELRRAKTEKARIAQSDEDGALSEDFDPVKLRQVESAARMHMQFQGRLLRRTADSLGIDGDPLVKLENCNVFHGVVKLTKREMDIIQSVTEINLDVASTANGVNITTRSFYLEHRLNVAYASEDSISNIPYFRTLEEWKPLKSTKIDTCCRMVVHLLTQDDAPDITFKDGAAQFPPFQRTETASRDAKVVIYQEFPSFSKLLLNILKLYGVDAQAIHGRTPYDKRFEVLSSFMKDPTKRVLIISQIGSVGLNITCARYLIFLDQLWSHQEEHQIIGRIYRQGQTHRVVCYHILAENTADIVLARLAHGKLQMLEAFLSTDKASELKSVLSGGMVDEKDDDEEEKMPNNPKKKKERRKSKGKCQPVVLEDDEPVSGEAMPGKDVERGNEEGKEIASSLSIAMHSAGAPSKAREISGTASSAALEDVMDISDGDTLSLAATTPYSNASAASSRMDISADLSDDIESPDSSEPQKGGKKGLGKINFFSKVLARVGPKKAEERKRPRSPAGDADAVLERIRSLTEEDREAIMQMLSESQGSSQKKLRISAVEKPKTSASSSSTSDVSVSSQAFKEQKALPAATASWKAAALLRPTPGSAVHNSATAPSSQRPAPNAVAGPSRRNAPNAVAGPSSIASSSTQRHREQPKPPTSPDDQRAATVLQDYRVRGTTSAKTIHEMLLKEHQLNLSERTIYRRRQELGLKWRPLL</sequence>
<keyword evidence="9" id="KW-1185">Reference proteome</keyword>
<dbReference type="InterPro" id="IPR050628">
    <property type="entry name" value="SNF2_RAD54_helicase_TF"/>
</dbReference>
<dbReference type="EMBL" id="JAACJL010000058">
    <property type="protein sequence ID" value="KAF4611118.1"/>
    <property type="molecule type" value="Genomic_DNA"/>
</dbReference>
<dbReference type="InterPro" id="IPR001650">
    <property type="entry name" value="Helicase_C-like"/>
</dbReference>
<dbReference type="PROSITE" id="PS51194">
    <property type="entry name" value="HELICASE_CTER"/>
    <property type="match status" value="1"/>
</dbReference>
<keyword evidence="2" id="KW-0378">Hydrolase</keyword>
<feature type="compositionally biased region" description="Basic residues" evidence="5">
    <location>
        <begin position="1000"/>
        <end position="1011"/>
    </location>
</feature>
<dbReference type="CDD" id="cd18793">
    <property type="entry name" value="SF2_C_SNF"/>
    <property type="match status" value="1"/>
</dbReference>
<dbReference type="SUPFAM" id="SSF52540">
    <property type="entry name" value="P-loop containing nucleoside triphosphate hydrolases"/>
    <property type="match status" value="2"/>
</dbReference>
<feature type="coiled-coil region" evidence="4">
    <location>
        <begin position="182"/>
        <end position="216"/>
    </location>
</feature>
<feature type="region of interest" description="Disordered" evidence="5">
    <location>
        <begin position="1243"/>
        <end position="1307"/>
    </location>
</feature>
<dbReference type="GO" id="GO:0005634">
    <property type="term" value="C:nucleus"/>
    <property type="evidence" value="ECO:0007669"/>
    <property type="project" value="TreeGrafter"/>
</dbReference>
<keyword evidence="3" id="KW-0067">ATP-binding</keyword>
<evidence type="ECO:0000256" key="1">
    <source>
        <dbReference type="ARBA" id="ARBA00022741"/>
    </source>
</evidence>
<dbReference type="Proteomes" id="UP000521872">
    <property type="component" value="Unassembled WGS sequence"/>
</dbReference>